<feature type="chain" id="PRO_5042132824" evidence="2">
    <location>
        <begin position="21"/>
        <end position="268"/>
    </location>
</feature>
<evidence type="ECO:0000256" key="1">
    <source>
        <dbReference type="SAM" id="MobiDB-lite"/>
    </source>
</evidence>
<feature type="region of interest" description="Disordered" evidence="1">
    <location>
        <begin position="187"/>
        <end position="242"/>
    </location>
</feature>
<feature type="compositionally biased region" description="Basic and acidic residues" evidence="1">
    <location>
        <begin position="232"/>
        <end position="242"/>
    </location>
</feature>
<reference evidence="3" key="1">
    <citation type="journal article" date="2021" name="Genome Biol. Evol.">
        <title>A High-Quality Reference Genome for a Parasitic Bivalve with Doubly Uniparental Inheritance (Bivalvia: Unionida).</title>
        <authorList>
            <person name="Smith C.H."/>
        </authorList>
    </citation>
    <scope>NUCLEOTIDE SEQUENCE</scope>
    <source>
        <strain evidence="3">CHS0354</strain>
    </source>
</reference>
<feature type="compositionally biased region" description="Basic and acidic residues" evidence="1">
    <location>
        <begin position="133"/>
        <end position="156"/>
    </location>
</feature>
<protein>
    <submittedName>
        <fullName evidence="3">Uncharacterized protein</fullName>
    </submittedName>
</protein>
<gene>
    <name evidence="3" type="ORF">CHS0354_011002</name>
</gene>
<dbReference type="EMBL" id="JAEAOA010000686">
    <property type="protein sequence ID" value="KAK3612283.1"/>
    <property type="molecule type" value="Genomic_DNA"/>
</dbReference>
<sequence>MVHHMCHVVVLLLLCSLASGAWSPSVLQGPSCEELLRLTCTGGCFNDTCSKCVKDYFLQCKCVPKKLIDEYKANVYADLGFAVCFLAAITVDIPEPICCESYKAKRILTYNTETQGAPSLVRTNTTSGYSTTEDPHKVNQSDNKTRSDDTNKKMENVKNVNTDNNQKNDKKTNKNETMLQSVNQQSSIFTGPKQGGRNNVGNAFINGSADEKRNDGNSLRKKSSGTDVSELPDSKRMNRDESKAMNRLLKLIRSSIEDLKAEEDTNIY</sequence>
<organism evidence="3 4">
    <name type="scientific">Potamilus streckersoni</name>
    <dbReference type="NCBI Taxonomy" id="2493646"/>
    <lineage>
        <taxon>Eukaryota</taxon>
        <taxon>Metazoa</taxon>
        <taxon>Spiralia</taxon>
        <taxon>Lophotrochozoa</taxon>
        <taxon>Mollusca</taxon>
        <taxon>Bivalvia</taxon>
        <taxon>Autobranchia</taxon>
        <taxon>Heteroconchia</taxon>
        <taxon>Palaeoheterodonta</taxon>
        <taxon>Unionida</taxon>
        <taxon>Unionoidea</taxon>
        <taxon>Unionidae</taxon>
        <taxon>Ambleminae</taxon>
        <taxon>Lampsilini</taxon>
        <taxon>Potamilus</taxon>
    </lineage>
</organism>
<evidence type="ECO:0000313" key="3">
    <source>
        <dbReference type="EMBL" id="KAK3612283.1"/>
    </source>
</evidence>
<keyword evidence="2" id="KW-0732">Signal</keyword>
<feature type="compositionally biased region" description="Polar residues" evidence="1">
    <location>
        <begin position="119"/>
        <end position="132"/>
    </location>
</feature>
<feature type="region of interest" description="Disordered" evidence="1">
    <location>
        <begin position="119"/>
        <end position="173"/>
    </location>
</feature>
<reference evidence="3" key="3">
    <citation type="submission" date="2023-05" db="EMBL/GenBank/DDBJ databases">
        <authorList>
            <person name="Smith C.H."/>
        </authorList>
    </citation>
    <scope>NUCLEOTIDE SEQUENCE</scope>
    <source>
        <strain evidence="3">CHS0354</strain>
        <tissue evidence="3">Mantle</tissue>
    </source>
</reference>
<name>A0AAE0WEG7_9BIVA</name>
<dbReference type="AlphaFoldDB" id="A0AAE0WEG7"/>
<evidence type="ECO:0000256" key="2">
    <source>
        <dbReference type="SAM" id="SignalP"/>
    </source>
</evidence>
<proteinExistence type="predicted"/>
<reference evidence="3" key="2">
    <citation type="journal article" date="2021" name="Genome Biol. Evol.">
        <title>Developing a high-quality reference genome for a parasitic bivalve with doubly uniparental inheritance (Bivalvia: Unionida).</title>
        <authorList>
            <person name="Smith C.H."/>
        </authorList>
    </citation>
    <scope>NUCLEOTIDE SEQUENCE</scope>
    <source>
        <strain evidence="3">CHS0354</strain>
        <tissue evidence="3">Mantle</tissue>
    </source>
</reference>
<keyword evidence="4" id="KW-1185">Reference proteome</keyword>
<feature type="signal peptide" evidence="2">
    <location>
        <begin position="1"/>
        <end position="20"/>
    </location>
</feature>
<evidence type="ECO:0000313" key="4">
    <source>
        <dbReference type="Proteomes" id="UP001195483"/>
    </source>
</evidence>
<accession>A0AAE0WEG7</accession>
<dbReference type="Proteomes" id="UP001195483">
    <property type="component" value="Unassembled WGS sequence"/>
</dbReference>
<comment type="caution">
    <text evidence="3">The sequence shown here is derived from an EMBL/GenBank/DDBJ whole genome shotgun (WGS) entry which is preliminary data.</text>
</comment>